<evidence type="ECO:0000256" key="4">
    <source>
        <dbReference type="ARBA" id="ARBA00011339"/>
    </source>
</evidence>
<comment type="subunit">
    <text evidence="4">Component of the 66S pre-ribosomal particle.</text>
</comment>
<evidence type="ECO:0000256" key="10">
    <source>
        <dbReference type="SAM" id="MobiDB-lite"/>
    </source>
</evidence>
<dbReference type="PANTHER" id="PTHR28028:SF1">
    <property type="entry name" value="60S RIBOSOMAL SUBUNIT ASSEMBLY_EXPORT PROTEIN LOC1"/>
    <property type="match status" value="1"/>
</dbReference>
<dbReference type="GO" id="GO:0042273">
    <property type="term" value="P:ribosomal large subunit biogenesis"/>
    <property type="evidence" value="ECO:0007669"/>
    <property type="project" value="InterPro"/>
</dbReference>
<evidence type="ECO:0000256" key="7">
    <source>
        <dbReference type="ARBA" id="ARBA00022816"/>
    </source>
</evidence>
<evidence type="ECO:0000256" key="2">
    <source>
        <dbReference type="ARBA" id="ARBA00004604"/>
    </source>
</evidence>
<dbReference type="Proteomes" id="UP000193240">
    <property type="component" value="Unassembled WGS sequence"/>
</dbReference>
<evidence type="ECO:0000256" key="1">
    <source>
        <dbReference type="ARBA" id="ARBA00001977"/>
    </source>
</evidence>
<dbReference type="GO" id="GO:0003729">
    <property type="term" value="F:mRNA binding"/>
    <property type="evidence" value="ECO:0007669"/>
    <property type="project" value="InterPro"/>
</dbReference>
<comment type="similarity">
    <text evidence="3">Belongs to the LOC1 family.</text>
</comment>
<dbReference type="STRING" id="105696.A0A1Y2LVZ8"/>
<organism evidence="11 12">
    <name type="scientific">Epicoccum nigrum</name>
    <name type="common">Soil fungus</name>
    <name type="synonym">Epicoccum purpurascens</name>
    <dbReference type="NCBI Taxonomy" id="105696"/>
    <lineage>
        <taxon>Eukaryota</taxon>
        <taxon>Fungi</taxon>
        <taxon>Dikarya</taxon>
        <taxon>Ascomycota</taxon>
        <taxon>Pezizomycotina</taxon>
        <taxon>Dothideomycetes</taxon>
        <taxon>Pleosporomycetidae</taxon>
        <taxon>Pleosporales</taxon>
        <taxon>Pleosporineae</taxon>
        <taxon>Didymellaceae</taxon>
        <taxon>Epicoccum</taxon>
    </lineage>
</organism>
<evidence type="ECO:0000313" key="12">
    <source>
        <dbReference type="Proteomes" id="UP000193240"/>
    </source>
</evidence>
<dbReference type="GO" id="GO:0005730">
    <property type="term" value="C:nucleolus"/>
    <property type="evidence" value="ECO:0007669"/>
    <property type="project" value="UniProtKB-SubCell"/>
</dbReference>
<keyword evidence="7" id="KW-0509">mRNA transport</keyword>
<reference evidence="11 12" key="1">
    <citation type="journal article" date="2017" name="Genome Announc.">
        <title>Genome sequence of the saprophytic ascomycete Epicoccum nigrum ICMP 19927 strain isolated from New Zealand.</title>
        <authorList>
            <person name="Fokin M."/>
            <person name="Fleetwood D."/>
            <person name="Weir B.S."/>
            <person name="Villas-Boas S.G."/>
        </authorList>
    </citation>
    <scope>NUCLEOTIDE SEQUENCE [LARGE SCALE GENOMIC DNA]</scope>
    <source>
        <strain evidence="11 12">ICMP 19927</strain>
    </source>
</reference>
<feature type="compositionally biased region" description="Basic and acidic residues" evidence="10">
    <location>
        <begin position="136"/>
        <end position="158"/>
    </location>
</feature>
<feature type="compositionally biased region" description="Basic and acidic residues" evidence="10">
    <location>
        <begin position="168"/>
        <end position="209"/>
    </location>
</feature>
<evidence type="ECO:0000256" key="8">
    <source>
        <dbReference type="ARBA" id="ARBA00023054"/>
    </source>
</evidence>
<sequence>MAPSKPTSKGKSASKGGKGAAVSKSKSAGKKPEGISKNRQKKLSLAKPGGEQKTKSLKNKDGRKKKRVYTEAELDIPKLNSIVPAGIAKPKGQKKGKVFVDDAASMMAIMSVVNAQKEGHIESKIMRARQLEEVREAKRKEAEGRLDEKKADFEDRKQSLKKKRKRHSEPARTDDADAEAPNKTKKDGKFKPKKIADGEALKKKNDGKFKSKKRVSFG</sequence>
<keyword evidence="8" id="KW-0175">Coiled coil</keyword>
<protein>
    <recommendedName>
        <fullName evidence="13">60S ribosomal subunit assembly/export protein LOC1</fullName>
    </recommendedName>
</protein>
<comment type="subcellular location">
    <subcellularLocation>
        <location evidence="2">Nucleus</location>
        <location evidence="2">Nucleolus</location>
    </subcellularLocation>
</comment>
<evidence type="ECO:0008006" key="13">
    <source>
        <dbReference type="Google" id="ProtNLM"/>
    </source>
</evidence>
<keyword evidence="9" id="KW-0539">Nucleus</keyword>
<evidence type="ECO:0000256" key="3">
    <source>
        <dbReference type="ARBA" id="ARBA00008132"/>
    </source>
</evidence>
<evidence type="ECO:0000256" key="5">
    <source>
        <dbReference type="ARBA" id="ARBA00022448"/>
    </source>
</evidence>
<dbReference type="EMBL" id="KZ107847">
    <property type="protein sequence ID" value="OSS47802.1"/>
    <property type="molecule type" value="Genomic_DNA"/>
</dbReference>
<feature type="region of interest" description="Disordered" evidence="10">
    <location>
        <begin position="136"/>
        <end position="218"/>
    </location>
</feature>
<dbReference type="GO" id="GO:0030687">
    <property type="term" value="C:preribosome, large subunit precursor"/>
    <property type="evidence" value="ECO:0007669"/>
    <property type="project" value="TreeGrafter"/>
</dbReference>
<gene>
    <name evidence="11" type="ORF">B5807_06358</name>
</gene>
<feature type="compositionally biased region" description="Basic and acidic residues" evidence="10">
    <location>
        <begin position="50"/>
        <end position="60"/>
    </location>
</feature>
<evidence type="ECO:0000256" key="6">
    <source>
        <dbReference type="ARBA" id="ARBA00022517"/>
    </source>
</evidence>
<dbReference type="GO" id="GO:0051028">
    <property type="term" value="P:mRNA transport"/>
    <property type="evidence" value="ECO:0007669"/>
    <property type="project" value="UniProtKB-KW"/>
</dbReference>
<name>A0A1Y2LVZ8_EPING</name>
<dbReference type="InParanoid" id="A0A1Y2LVZ8"/>
<feature type="region of interest" description="Disordered" evidence="10">
    <location>
        <begin position="1"/>
        <end position="69"/>
    </location>
</feature>
<keyword evidence="12" id="KW-1185">Reference proteome</keyword>
<dbReference type="FunCoup" id="A0A1Y2LVZ8">
    <property type="interactions" value="309"/>
</dbReference>
<keyword evidence="6" id="KW-0690">Ribosome biogenesis</keyword>
<accession>A0A1Y2LVZ8</accession>
<dbReference type="OMA" id="RESMNTI"/>
<keyword evidence="5" id="KW-0813">Transport</keyword>
<dbReference type="AlphaFoldDB" id="A0A1Y2LVZ8"/>
<dbReference type="GO" id="GO:0008298">
    <property type="term" value="P:intracellular mRNA localization"/>
    <property type="evidence" value="ECO:0007669"/>
    <property type="project" value="TreeGrafter"/>
</dbReference>
<comment type="function">
    <text evidence="1">Required for efficient assembly and nuclear export of the 60S ribosomal subunit.</text>
</comment>
<dbReference type="InterPro" id="IPR037650">
    <property type="entry name" value="Loc1"/>
</dbReference>
<dbReference type="PANTHER" id="PTHR28028">
    <property type="entry name" value="60S RIBOSOMAL SUBUNIT ASSEMBLY/EXPORT PROTEIN LOC1"/>
    <property type="match status" value="1"/>
</dbReference>
<proteinExistence type="inferred from homology"/>
<evidence type="ECO:0000313" key="11">
    <source>
        <dbReference type="EMBL" id="OSS47802.1"/>
    </source>
</evidence>
<evidence type="ECO:0000256" key="9">
    <source>
        <dbReference type="ARBA" id="ARBA00023242"/>
    </source>
</evidence>
<feature type="compositionally biased region" description="Low complexity" evidence="10">
    <location>
        <begin position="1"/>
        <end position="26"/>
    </location>
</feature>